<evidence type="ECO:0000259" key="9">
    <source>
        <dbReference type="PROSITE" id="PS50929"/>
    </source>
</evidence>
<feature type="transmembrane region" description="Helical" evidence="7">
    <location>
        <begin position="196"/>
        <end position="219"/>
    </location>
</feature>
<dbReference type="InterPro" id="IPR027417">
    <property type="entry name" value="P-loop_NTPase"/>
</dbReference>
<evidence type="ECO:0000256" key="6">
    <source>
        <dbReference type="ARBA" id="ARBA00023136"/>
    </source>
</evidence>
<accession>A0A0L8MZN2</accession>
<dbReference type="PANTHER" id="PTHR43394">
    <property type="entry name" value="ATP-DEPENDENT PERMEASE MDL1, MITOCHONDRIAL"/>
    <property type="match status" value="1"/>
</dbReference>
<dbReference type="InterPro" id="IPR036640">
    <property type="entry name" value="ABC1_TM_sf"/>
</dbReference>
<dbReference type="EMBL" id="LGUV01000076">
    <property type="protein sequence ID" value="KOG55750.1"/>
    <property type="molecule type" value="Genomic_DNA"/>
</dbReference>
<evidence type="ECO:0000256" key="4">
    <source>
        <dbReference type="ARBA" id="ARBA00022840"/>
    </source>
</evidence>
<reference evidence="11" key="1">
    <citation type="submission" date="2015-07" db="EMBL/GenBank/DDBJ databases">
        <authorList>
            <consortium name="Consortium for Microbial Forensics and Genomics (microFORGE)"/>
            <person name="Knight B.M."/>
            <person name="Roberts D.P."/>
            <person name="Lin D."/>
            <person name="Hari K."/>
            <person name="Fletcher J."/>
            <person name="Melcher U."/>
            <person name="Blagden T."/>
            <person name="Winegar R.A."/>
        </authorList>
    </citation>
    <scope>NUCLEOTIDE SEQUENCE [LARGE SCALE GENOMIC DNA]</scope>
    <source>
        <strain evidence="11">NRRL B-1447</strain>
    </source>
</reference>
<evidence type="ECO:0000259" key="8">
    <source>
        <dbReference type="PROSITE" id="PS50893"/>
    </source>
</evidence>
<dbReference type="PATRIC" id="fig|1961.12.peg.2318"/>
<gene>
    <name evidence="10" type="ORF">ADK75_10105</name>
</gene>
<dbReference type="SUPFAM" id="SSF52540">
    <property type="entry name" value="P-loop containing nucleoside triphosphate hydrolases"/>
    <property type="match status" value="1"/>
</dbReference>
<evidence type="ECO:0000256" key="2">
    <source>
        <dbReference type="ARBA" id="ARBA00022692"/>
    </source>
</evidence>
<evidence type="ECO:0000256" key="3">
    <source>
        <dbReference type="ARBA" id="ARBA00022741"/>
    </source>
</evidence>
<dbReference type="GO" id="GO:0005886">
    <property type="term" value="C:plasma membrane"/>
    <property type="evidence" value="ECO:0007669"/>
    <property type="project" value="UniProtKB-SubCell"/>
</dbReference>
<evidence type="ECO:0000256" key="7">
    <source>
        <dbReference type="SAM" id="Phobius"/>
    </source>
</evidence>
<keyword evidence="4" id="KW-0067">ATP-binding</keyword>
<dbReference type="RefSeq" id="WP_053169670.1">
    <property type="nucleotide sequence ID" value="NZ_LGUV01000076.1"/>
</dbReference>
<dbReference type="Pfam" id="PF00005">
    <property type="entry name" value="ABC_tran"/>
    <property type="match status" value="1"/>
</dbReference>
<dbReference type="PROSITE" id="PS50893">
    <property type="entry name" value="ABC_TRANSPORTER_2"/>
    <property type="match status" value="1"/>
</dbReference>
<dbReference type="InterPro" id="IPR011527">
    <property type="entry name" value="ABC1_TM_dom"/>
</dbReference>
<proteinExistence type="predicted"/>
<dbReference type="SUPFAM" id="SSF90123">
    <property type="entry name" value="ABC transporter transmembrane region"/>
    <property type="match status" value="1"/>
</dbReference>
<dbReference type="InterPro" id="IPR003439">
    <property type="entry name" value="ABC_transporter-like_ATP-bd"/>
</dbReference>
<feature type="domain" description="ABC transporter" evidence="8">
    <location>
        <begin position="392"/>
        <end position="633"/>
    </location>
</feature>
<name>A0A0L8MZN2_STRVG</name>
<dbReference type="Gene3D" id="1.20.1560.10">
    <property type="entry name" value="ABC transporter type 1, transmembrane domain"/>
    <property type="match status" value="1"/>
</dbReference>
<feature type="transmembrane region" description="Helical" evidence="7">
    <location>
        <begin position="68"/>
        <end position="90"/>
    </location>
</feature>
<dbReference type="SMART" id="SM00382">
    <property type="entry name" value="AAA"/>
    <property type="match status" value="1"/>
</dbReference>
<evidence type="ECO:0000256" key="1">
    <source>
        <dbReference type="ARBA" id="ARBA00004651"/>
    </source>
</evidence>
<evidence type="ECO:0000313" key="10">
    <source>
        <dbReference type="EMBL" id="KOG55750.1"/>
    </source>
</evidence>
<dbReference type="InterPro" id="IPR039421">
    <property type="entry name" value="Type_1_exporter"/>
</dbReference>
<protein>
    <submittedName>
        <fullName evidence="10">ABC transporter</fullName>
    </submittedName>
</protein>
<evidence type="ECO:0000313" key="11">
    <source>
        <dbReference type="Proteomes" id="UP000037084"/>
    </source>
</evidence>
<sequence>MSVRSEPAEETGHDRGARLLFGGELSYDTGFSRHDGYGMRLRFFTMVRRTPGLLAVAVRLAWSADRAALITVAMAEVVQGVASSVGLLFTNQVLTQLLGDGPTVQRLRESIPALTGVGIAMMVAATLASLSVAATGRLEPKVERLASVTILRHASQVSLADIEDPEFHRLLDSAQYGTDAARRAVGGAVATVNATLMFLSAAGVLTVLHPALLPLLLLVAAPKGWGAVQTARRTYASAQSWLQHLRARRVVAALLTEQQAAAEIRVHGSAEFLLEQYENMAADAETEQTRLALRNAGTQLKAASLSGIAAVVAYASLALLLARDVMPLAVAGTAVLAIRTGTANLSLLVGRLNQLYEEGLYLNDYRQLCHEAQERHAAPAGRLEVPTDPGVMTMEKVTFGYPGKASPVLQDVSMTIKRGEVIALVGENGSGKTTLAKLLCGLYTPNSGKVTWDGRDTRSLDRRQLFEHVALVSQDFKRFPFTARVNVTIGRHGRRPQNVALGEAASYSGADVIINALKKGWETLLARQFTGGAELSGGQWQRIGLARARFRDAALMICDEPTSALDPKAEIEVFDRIRGLADEGRTVLLITHRLASVRHADRIYVLRNGRIVETGTHEELLAAEGHFNALYQMQARQYGQVAPQYSPKEIAEA</sequence>
<dbReference type="GO" id="GO:0016887">
    <property type="term" value="F:ATP hydrolysis activity"/>
    <property type="evidence" value="ECO:0007669"/>
    <property type="project" value="InterPro"/>
</dbReference>
<comment type="subcellular location">
    <subcellularLocation>
        <location evidence="1">Cell membrane</location>
        <topology evidence="1">Multi-pass membrane protein</topology>
    </subcellularLocation>
</comment>
<dbReference type="PROSITE" id="PS50929">
    <property type="entry name" value="ABC_TM1F"/>
    <property type="match status" value="1"/>
</dbReference>
<keyword evidence="2 7" id="KW-0812">Transmembrane</keyword>
<dbReference type="GO" id="GO:0015421">
    <property type="term" value="F:ABC-type oligopeptide transporter activity"/>
    <property type="evidence" value="ECO:0007669"/>
    <property type="project" value="TreeGrafter"/>
</dbReference>
<dbReference type="GO" id="GO:0005524">
    <property type="term" value="F:ATP binding"/>
    <property type="evidence" value="ECO:0007669"/>
    <property type="project" value="UniProtKB-KW"/>
</dbReference>
<keyword evidence="5 7" id="KW-1133">Transmembrane helix</keyword>
<keyword evidence="3" id="KW-0547">Nucleotide-binding</keyword>
<dbReference type="AlphaFoldDB" id="A0A0L8MZN2"/>
<comment type="caution">
    <text evidence="10">The sequence shown here is derived from an EMBL/GenBank/DDBJ whole genome shotgun (WGS) entry which is preliminary data.</text>
</comment>
<dbReference type="Gene3D" id="3.40.50.300">
    <property type="entry name" value="P-loop containing nucleotide triphosphate hydrolases"/>
    <property type="match status" value="1"/>
</dbReference>
<dbReference type="InterPro" id="IPR003593">
    <property type="entry name" value="AAA+_ATPase"/>
</dbReference>
<dbReference type="Proteomes" id="UP000037084">
    <property type="component" value="Unassembled WGS sequence"/>
</dbReference>
<feature type="transmembrane region" description="Helical" evidence="7">
    <location>
        <begin position="111"/>
        <end position="134"/>
    </location>
</feature>
<dbReference type="OrthoDB" id="9806127at2"/>
<keyword evidence="6 7" id="KW-0472">Membrane</keyword>
<organism evidence="10 11">
    <name type="scientific">Streptomyces virginiae</name>
    <name type="common">Streptomyces cinnamonensis</name>
    <dbReference type="NCBI Taxonomy" id="1961"/>
    <lineage>
        <taxon>Bacteria</taxon>
        <taxon>Bacillati</taxon>
        <taxon>Actinomycetota</taxon>
        <taxon>Actinomycetes</taxon>
        <taxon>Kitasatosporales</taxon>
        <taxon>Streptomycetaceae</taxon>
        <taxon>Streptomyces</taxon>
    </lineage>
</organism>
<dbReference type="PANTHER" id="PTHR43394:SF1">
    <property type="entry name" value="ATP-BINDING CASSETTE SUB-FAMILY B MEMBER 10, MITOCHONDRIAL"/>
    <property type="match status" value="1"/>
</dbReference>
<dbReference type="CDD" id="cd03228">
    <property type="entry name" value="ABCC_MRP_Like"/>
    <property type="match status" value="1"/>
</dbReference>
<evidence type="ECO:0000256" key="5">
    <source>
        <dbReference type="ARBA" id="ARBA00022989"/>
    </source>
</evidence>
<feature type="domain" description="ABC transmembrane type-1" evidence="9">
    <location>
        <begin position="77"/>
        <end position="357"/>
    </location>
</feature>